<dbReference type="GO" id="GO:0008168">
    <property type="term" value="F:methyltransferase activity"/>
    <property type="evidence" value="ECO:0007669"/>
    <property type="project" value="UniProtKB-KW"/>
</dbReference>
<keyword evidence="2" id="KW-0489">Methyltransferase</keyword>
<accession>A0A7R6P380</accession>
<feature type="domain" description="Methyltransferase" evidence="1">
    <location>
        <begin position="46"/>
        <end position="119"/>
    </location>
</feature>
<dbReference type="AlphaFoldDB" id="A0A7R6P380"/>
<dbReference type="InterPro" id="IPR041698">
    <property type="entry name" value="Methyltransf_25"/>
</dbReference>
<sequence length="192" mass="21539">MTDTDGKAADRSALWNTRYRSKAKMIAPLPTGLQAKLQQLRKGRTLDLACGEGAASLQLAAEGHDVVAVDFAQEGLNRLQLFAEQQRVNVELHELDLNVQGALSALGRFDNIVVLRYLPELSLLRQLPDLMVPSGRLFISTFNQDHHRQTGFSQRFCLKPGELLNSLPQLSLIEYEDGTEKEEPMDSYIFQK</sequence>
<evidence type="ECO:0000259" key="1">
    <source>
        <dbReference type="Pfam" id="PF13649"/>
    </source>
</evidence>
<dbReference type="InterPro" id="IPR029063">
    <property type="entry name" value="SAM-dependent_MTases_sf"/>
</dbReference>
<evidence type="ECO:0000313" key="3">
    <source>
        <dbReference type="Proteomes" id="UP000595663"/>
    </source>
</evidence>
<proteinExistence type="predicted"/>
<dbReference type="KEGG" id="ajp:AMJAP_1599"/>
<dbReference type="EC" id="2.1.1.265" evidence="2"/>
<dbReference type="Gene3D" id="3.40.50.150">
    <property type="entry name" value="Vaccinia Virus protein VP39"/>
    <property type="match status" value="1"/>
</dbReference>
<protein>
    <submittedName>
        <fullName evidence="2">Tellurite methyltransferase</fullName>
        <ecNumber evidence="2">2.1.1.265</ecNumber>
    </submittedName>
</protein>
<dbReference type="GO" id="GO:0032259">
    <property type="term" value="P:methylation"/>
    <property type="evidence" value="ECO:0007669"/>
    <property type="project" value="UniProtKB-KW"/>
</dbReference>
<keyword evidence="3" id="KW-1185">Reference proteome</keyword>
<dbReference type="SUPFAM" id="SSF53335">
    <property type="entry name" value="S-adenosyl-L-methionine-dependent methyltransferases"/>
    <property type="match status" value="1"/>
</dbReference>
<name>A0A7R6P380_9GAMM</name>
<dbReference type="OrthoDB" id="9804312at2"/>
<evidence type="ECO:0000313" key="2">
    <source>
        <dbReference type="EMBL" id="BBB26194.1"/>
    </source>
</evidence>
<keyword evidence="2" id="KW-0808">Transferase</keyword>
<dbReference type="RefSeq" id="WP_019621806.1">
    <property type="nucleotide sequence ID" value="NZ_AP014545.1"/>
</dbReference>
<dbReference type="EMBL" id="AP014545">
    <property type="protein sequence ID" value="BBB26194.1"/>
    <property type="molecule type" value="Genomic_DNA"/>
</dbReference>
<reference evidence="2 3" key="1">
    <citation type="journal article" date="2008" name="Int. J. Syst. Evol. Microbiol.">
        <title>Amphritea japonica sp. nov. and Amphritea balenae sp. nov., isolated from the sediment adjacent to sperm whale carcasses off Kagoshima, Japan.</title>
        <authorList>
            <person name="Miyazaki M."/>
            <person name="Nogi Y."/>
            <person name="Fujiwara Y."/>
            <person name="Kawato M."/>
            <person name="Nagahama T."/>
            <person name="Kubokawa K."/>
            <person name="Horikoshi K."/>
        </authorList>
    </citation>
    <scope>NUCLEOTIDE SEQUENCE [LARGE SCALE GENOMIC DNA]</scope>
    <source>
        <strain evidence="2 3">ATCC BAA-1530</strain>
    </source>
</reference>
<gene>
    <name evidence="2" type="primary">tehB</name>
    <name evidence="2" type="ORF">AMJAP_1599</name>
</gene>
<dbReference type="CDD" id="cd02440">
    <property type="entry name" value="AdoMet_MTases"/>
    <property type="match status" value="1"/>
</dbReference>
<organism evidence="2 3">
    <name type="scientific">Amphritea japonica ATCC BAA-1530</name>
    <dbReference type="NCBI Taxonomy" id="1278309"/>
    <lineage>
        <taxon>Bacteria</taxon>
        <taxon>Pseudomonadati</taxon>
        <taxon>Pseudomonadota</taxon>
        <taxon>Gammaproteobacteria</taxon>
        <taxon>Oceanospirillales</taxon>
        <taxon>Oceanospirillaceae</taxon>
        <taxon>Amphritea</taxon>
    </lineage>
</organism>
<dbReference type="Pfam" id="PF13649">
    <property type="entry name" value="Methyltransf_25"/>
    <property type="match status" value="1"/>
</dbReference>
<dbReference type="Proteomes" id="UP000595663">
    <property type="component" value="Chromosome"/>
</dbReference>